<dbReference type="GO" id="GO:0051959">
    <property type="term" value="F:dynein light intermediate chain binding"/>
    <property type="evidence" value="ECO:0007669"/>
    <property type="project" value="InterPro"/>
</dbReference>
<keyword evidence="2" id="KW-0966">Cell projection</keyword>
<evidence type="ECO:0000313" key="3">
    <source>
        <dbReference type="Proteomes" id="UP000037460"/>
    </source>
</evidence>
<accession>A0A0M0LPR2</accession>
<dbReference type="GO" id="GO:0030286">
    <property type="term" value="C:dynein complex"/>
    <property type="evidence" value="ECO:0007669"/>
    <property type="project" value="InterPro"/>
</dbReference>
<evidence type="ECO:0000313" key="2">
    <source>
        <dbReference type="EMBL" id="KOO53014.1"/>
    </source>
</evidence>
<proteinExistence type="predicted"/>
<reference evidence="3" key="1">
    <citation type="journal article" date="2015" name="PLoS Genet.">
        <title>Genome Sequence and Transcriptome Analyses of Chrysochromulina tobin: Metabolic Tools for Enhanced Algal Fitness in the Prominent Order Prymnesiales (Haptophyceae).</title>
        <authorList>
            <person name="Hovde B.T."/>
            <person name="Deodato C.R."/>
            <person name="Hunsperger H.M."/>
            <person name="Ryken S.A."/>
            <person name="Yost W."/>
            <person name="Jha R.K."/>
            <person name="Patterson J."/>
            <person name="Monnat R.J. Jr."/>
            <person name="Barlow S.B."/>
            <person name="Starkenburg S.R."/>
            <person name="Cattolico R.A."/>
        </authorList>
    </citation>
    <scope>NUCLEOTIDE SEQUENCE</scope>
    <source>
        <strain evidence="3">CCMP291</strain>
    </source>
</reference>
<keyword evidence="2" id="KW-0282">Flagellum</keyword>
<dbReference type="PANTHER" id="PTHR22878">
    <property type="entry name" value="DYNEIN HEAVY CHAIN 6, AXONEMAL-LIKE-RELATED"/>
    <property type="match status" value="1"/>
</dbReference>
<protein>
    <submittedName>
        <fullName evidence="2">Flagellar outer dynein arm heavy chain gamma</fullName>
    </submittedName>
</protein>
<dbReference type="AlphaFoldDB" id="A0A0M0LPR2"/>
<dbReference type="EMBL" id="JWZX01000419">
    <property type="protein sequence ID" value="KOO53014.1"/>
    <property type="molecule type" value="Genomic_DNA"/>
</dbReference>
<comment type="caution">
    <text evidence="2">The sequence shown here is derived from an EMBL/GenBank/DDBJ whole genome shotgun (WGS) entry which is preliminary data.</text>
</comment>
<dbReference type="Proteomes" id="UP000037460">
    <property type="component" value="Unassembled WGS sequence"/>
</dbReference>
<dbReference type="InterPro" id="IPR041658">
    <property type="entry name" value="AAA_lid_11"/>
</dbReference>
<keyword evidence="2" id="KW-0969">Cilium</keyword>
<evidence type="ECO:0000259" key="1">
    <source>
        <dbReference type="Pfam" id="PF18198"/>
    </source>
</evidence>
<gene>
    <name evidence="2" type="ORF">Ctob_016423</name>
</gene>
<feature type="domain" description="Dynein heavy chain AAA lid" evidence="1">
    <location>
        <begin position="77"/>
        <end position="159"/>
    </location>
</feature>
<dbReference type="Pfam" id="PF18198">
    <property type="entry name" value="AAA_lid_11"/>
    <property type="match status" value="1"/>
</dbReference>
<dbReference type="InterPro" id="IPR042219">
    <property type="entry name" value="AAA_lid_11_sf"/>
</dbReference>
<dbReference type="PANTHER" id="PTHR22878:SF63">
    <property type="entry name" value="DYNEIN AXONEMAL HEAVY CHAIN 10"/>
    <property type="match status" value="1"/>
</dbReference>
<dbReference type="OrthoDB" id="10251809at2759"/>
<keyword evidence="3" id="KW-1185">Reference proteome</keyword>
<name>A0A0M0LPR2_9EUKA</name>
<sequence>MKKTTGELKEKPSNASTAGERITFAEYRPVVTRGALLYFLIVTNEAFAGIRAVLNGTYAWLTQDNLDAISGTSNATWRTMLFALSFMHTVVQERRKFGALGFNIPYEFSQADLSASIQFIQNHITVVDSKKRPVDWSTVNYMGCAEQYGGKITDGFDEVRTRVKASDSSP</sequence>
<dbReference type="GO" id="GO:0045505">
    <property type="term" value="F:dynein intermediate chain binding"/>
    <property type="evidence" value="ECO:0007669"/>
    <property type="project" value="InterPro"/>
</dbReference>
<dbReference type="Gene3D" id="1.10.8.720">
    <property type="entry name" value="Region D6 of dynein motor"/>
    <property type="match status" value="1"/>
</dbReference>
<dbReference type="GO" id="GO:0007018">
    <property type="term" value="P:microtubule-based movement"/>
    <property type="evidence" value="ECO:0007669"/>
    <property type="project" value="InterPro"/>
</dbReference>
<organism evidence="2 3">
    <name type="scientific">Chrysochromulina tobinii</name>
    <dbReference type="NCBI Taxonomy" id="1460289"/>
    <lineage>
        <taxon>Eukaryota</taxon>
        <taxon>Haptista</taxon>
        <taxon>Haptophyta</taxon>
        <taxon>Prymnesiophyceae</taxon>
        <taxon>Prymnesiales</taxon>
        <taxon>Chrysochromulinaceae</taxon>
        <taxon>Chrysochromulina</taxon>
    </lineage>
</organism>
<dbReference type="InterPro" id="IPR026983">
    <property type="entry name" value="DHC"/>
</dbReference>